<reference evidence="3" key="1">
    <citation type="submission" date="2020-05" db="UniProtKB">
        <authorList>
            <consortium name="EnsemblMetazoa"/>
        </authorList>
    </citation>
    <scope>IDENTIFICATION</scope>
    <source>
        <strain evidence="3">FUMOZ</strain>
    </source>
</reference>
<name>A0A182RCK4_ANOFN</name>
<protein>
    <submittedName>
        <fullName evidence="3">CCHC-type domain-containing protein</fullName>
    </submittedName>
</protein>
<dbReference type="EnsemblMetazoa" id="AFUN003923-RA">
    <property type="protein sequence ID" value="AFUN003923-PA"/>
    <property type="gene ID" value="AFUN003923"/>
</dbReference>
<dbReference type="Gene3D" id="4.10.60.10">
    <property type="entry name" value="Zinc finger, CCHC-type"/>
    <property type="match status" value="1"/>
</dbReference>
<dbReference type="InterPro" id="IPR036875">
    <property type="entry name" value="Znf_CCHC_sf"/>
</dbReference>
<keyword evidence="1" id="KW-0862">Zinc</keyword>
<sequence length="376" mass="42318">MEEIDRKSFEDWKELLEASMDLAGITDEFTKNNVFKVKAGPKLLEVLEETPKQSSPDVSIAPYSNAMQRLKGFFGSREYRLIQRQKFRSLTQDAEESDLKYLKRVIATAKLCDFDENKLTESVTEVIQLHALNIKVREAGRKILRKGGTLAALVAKIRGYEVDKTNEEIFKKTHQPATEVTVAAVTRERIGPGFSAGMRGRSFGYQGRSNWRNFGGPGSNYGQSGMRVENSSNPCWRCTSRFHAPSKCYAVSKVCRNCKKTGHIERACQQMPTPGTQKRRIGRDDDNVKAATSKKIATVTKEEDEKDEMNVVDEQTPLAVNRLHDLEVKKGCILGRIAGTTSVIFLIDSGAEVNTVDQDTFDKLRNDETSRKQLYC</sequence>
<dbReference type="VEuPathDB" id="VectorBase:AFUN003923"/>
<dbReference type="InterPro" id="IPR001878">
    <property type="entry name" value="Znf_CCHC"/>
</dbReference>
<evidence type="ECO:0000256" key="1">
    <source>
        <dbReference type="PROSITE-ProRule" id="PRU00047"/>
    </source>
</evidence>
<dbReference type="STRING" id="62324.A0A182RCK4"/>
<dbReference type="AlphaFoldDB" id="A0A182RCK4"/>
<feature type="domain" description="CCHC-type" evidence="2">
    <location>
        <begin position="255"/>
        <end position="270"/>
    </location>
</feature>
<evidence type="ECO:0000259" key="2">
    <source>
        <dbReference type="PROSITE" id="PS50158"/>
    </source>
</evidence>
<dbReference type="SMART" id="SM00343">
    <property type="entry name" value="ZnF_C2HC"/>
    <property type="match status" value="2"/>
</dbReference>
<dbReference type="SUPFAM" id="SSF57756">
    <property type="entry name" value="Retrovirus zinc finger-like domains"/>
    <property type="match status" value="1"/>
</dbReference>
<accession>A0A182RCK4</accession>
<keyword evidence="1" id="KW-0863">Zinc-finger</keyword>
<keyword evidence="1" id="KW-0479">Metal-binding</keyword>
<dbReference type="GO" id="GO:0008270">
    <property type="term" value="F:zinc ion binding"/>
    <property type="evidence" value="ECO:0007669"/>
    <property type="project" value="UniProtKB-KW"/>
</dbReference>
<dbReference type="PROSITE" id="PS50158">
    <property type="entry name" value="ZF_CCHC"/>
    <property type="match status" value="1"/>
</dbReference>
<evidence type="ECO:0000313" key="3">
    <source>
        <dbReference type="EnsemblMetazoa" id="AFUN003923-PA"/>
    </source>
</evidence>
<proteinExistence type="predicted"/>
<organism evidence="3">
    <name type="scientific">Anopheles funestus</name>
    <name type="common">African malaria mosquito</name>
    <dbReference type="NCBI Taxonomy" id="62324"/>
    <lineage>
        <taxon>Eukaryota</taxon>
        <taxon>Metazoa</taxon>
        <taxon>Ecdysozoa</taxon>
        <taxon>Arthropoda</taxon>
        <taxon>Hexapoda</taxon>
        <taxon>Insecta</taxon>
        <taxon>Pterygota</taxon>
        <taxon>Neoptera</taxon>
        <taxon>Endopterygota</taxon>
        <taxon>Diptera</taxon>
        <taxon>Nematocera</taxon>
        <taxon>Culicoidea</taxon>
        <taxon>Culicidae</taxon>
        <taxon>Anophelinae</taxon>
        <taxon>Anopheles</taxon>
    </lineage>
</organism>
<dbReference type="GO" id="GO:0003676">
    <property type="term" value="F:nucleic acid binding"/>
    <property type="evidence" value="ECO:0007669"/>
    <property type="project" value="InterPro"/>
</dbReference>